<keyword evidence="2" id="KW-1185">Reference proteome</keyword>
<dbReference type="EMBL" id="CP061336">
    <property type="protein sequence ID" value="QNU66722.1"/>
    <property type="molecule type" value="Genomic_DNA"/>
</dbReference>
<dbReference type="Proteomes" id="UP000306409">
    <property type="component" value="Chromosome"/>
</dbReference>
<reference evidence="1 2" key="1">
    <citation type="submission" date="2020-09" db="EMBL/GenBank/DDBJ databases">
        <title>Characterization and genome sequencing of Ruminiclostridium sp. nov. MA18.</title>
        <authorList>
            <person name="Rettenmaier R."/>
            <person name="Kowollik M.-L."/>
            <person name="Liebl W."/>
            <person name="Zverlov V."/>
        </authorList>
    </citation>
    <scope>NUCLEOTIDE SEQUENCE [LARGE SCALE GENOMIC DNA]</scope>
    <source>
        <strain evidence="1 2">MA18</strain>
    </source>
</reference>
<evidence type="ECO:0000313" key="1">
    <source>
        <dbReference type="EMBL" id="QNU66722.1"/>
    </source>
</evidence>
<gene>
    <name evidence="1" type="ORF">EHE19_018075</name>
</gene>
<name>A0A4U7JKF0_9FIRM</name>
<protein>
    <submittedName>
        <fullName evidence="1">Uncharacterized protein</fullName>
    </submittedName>
</protein>
<dbReference type="RefSeq" id="WP_137697486.1">
    <property type="nucleotide sequence ID" value="NZ_CP061336.1"/>
</dbReference>
<accession>A0A4U7JKF0</accession>
<dbReference type="KEGG" id="rher:EHE19_018075"/>
<proteinExistence type="predicted"/>
<evidence type="ECO:0000313" key="2">
    <source>
        <dbReference type="Proteomes" id="UP000306409"/>
    </source>
</evidence>
<dbReference type="AlphaFoldDB" id="A0A4U7JKF0"/>
<organism evidence="1 2">
    <name type="scientific">Ruminiclostridium herbifermentans</name>
    <dbReference type="NCBI Taxonomy" id="2488810"/>
    <lineage>
        <taxon>Bacteria</taxon>
        <taxon>Bacillati</taxon>
        <taxon>Bacillota</taxon>
        <taxon>Clostridia</taxon>
        <taxon>Eubacteriales</taxon>
        <taxon>Oscillospiraceae</taxon>
        <taxon>Ruminiclostridium</taxon>
    </lineage>
</organism>
<sequence length="96" mass="11314">MNGNIEYPIIRIIEADDNEANQLLESGLCQFIDTYKKSTHDYEFPQDTYMVYCIGQNKYGVCSECNENMVKYVKEKWSNKIRRKCKACGAEEYLIY</sequence>